<keyword evidence="1" id="KW-1133">Transmembrane helix</keyword>
<dbReference type="Proteomes" id="UP000325003">
    <property type="component" value="Unassembled WGS sequence"/>
</dbReference>
<reference evidence="2 3" key="1">
    <citation type="submission" date="2019-09" db="EMBL/GenBank/DDBJ databases">
        <title>Nocardioides panacisoli sp. nov., isolated from the soil of a ginseng field.</title>
        <authorList>
            <person name="Cho C."/>
        </authorList>
    </citation>
    <scope>NUCLEOTIDE SEQUENCE [LARGE SCALE GENOMIC DNA]</scope>
    <source>
        <strain evidence="2 3">BN130099</strain>
    </source>
</reference>
<evidence type="ECO:0000313" key="2">
    <source>
        <dbReference type="EMBL" id="KAA1416342.1"/>
    </source>
</evidence>
<dbReference type="EMBL" id="VUJV01000007">
    <property type="protein sequence ID" value="KAA1416342.1"/>
    <property type="molecule type" value="Genomic_DNA"/>
</dbReference>
<gene>
    <name evidence="2" type="ORF">F0U44_18635</name>
</gene>
<proteinExistence type="predicted"/>
<dbReference type="Pfam" id="PF11303">
    <property type="entry name" value="DUF3105"/>
    <property type="match status" value="1"/>
</dbReference>
<dbReference type="AlphaFoldDB" id="A0A5B1L6V4"/>
<feature type="transmembrane region" description="Helical" evidence="1">
    <location>
        <begin position="14"/>
        <end position="37"/>
    </location>
</feature>
<name>A0A5B1L6V4_9ACTN</name>
<keyword evidence="1" id="KW-0812">Transmembrane</keyword>
<organism evidence="2 3">
    <name type="scientific">Nocardioides humilatus</name>
    <dbReference type="NCBI Taxonomy" id="2607660"/>
    <lineage>
        <taxon>Bacteria</taxon>
        <taxon>Bacillati</taxon>
        <taxon>Actinomycetota</taxon>
        <taxon>Actinomycetes</taxon>
        <taxon>Propionibacteriales</taxon>
        <taxon>Nocardioidaceae</taxon>
        <taxon>Nocardioides</taxon>
    </lineage>
</organism>
<evidence type="ECO:0000256" key="1">
    <source>
        <dbReference type="SAM" id="Phobius"/>
    </source>
</evidence>
<accession>A0A5B1L6V4</accession>
<dbReference type="InterPro" id="IPR021454">
    <property type="entry name" value="DUF3105"/>
</dbReference>
<keyword evidence="3" id="KW-1185">Reference proteome</keyword>
<evidence type="ECO:0000313" key="3">
    <source>
        <dbReference type="Proteomes" id="UP000325003"/>
    </source>
</evidence>
<dbReference type="RefSeq" id="WP_149729884.1">
    <property type="nucleotide sequence ID" value="NZ_VUJV01000007.1"/>
</dbReference>
<comment type="caution">
    <text evidence="2">The sequence shown here is derived from an EMBL/GenBank/DDBJ whole genome shotgun (WGS) entry which is preliminary data.</text>
</comment>
<protein>
    <submittedName>
        <fullName evidence="2">DUF3105 domain-containing protein</fullName>
    </submittedName>
</protein>
<sequence length="206" mass="21373">MTEPTGEPTSKRPLGVAVAVGAGVLVVVGAVVLPSVLGGDDESESQAPPASPGATVDTSNLALVQEYDLPPWHHTSDDVDYPQSPPVGGDHFDPWLECGVYDVPVSDELAVHDLEHASVWITYRPDQVDAEGVAELAGALPQNGIMSPYPTQEAPVVITAWARQLALIGPDDPRIALFIDKYGAGETAPEAFASCAGGTTEPTPGA</sequence>
<reference evidence="2 3" key="2">
    <citation type="submission" date="2019-09" db="EMBL/GenBank/DDBJ databases">
        <authorList>
            <person name="Jin C."/>
        </authorList>
    </citation>
    <scope>NUCLEOTIDE SEQUENCE [LARGE SCALE GENOMIC DNA]</scope>
    <source>
        <strain evidence="2 3">BN130099</strain>
    </source>
</reference>
<keyword evidence="1" id="KW-0472">Membrane</keyword>